<organism evidence="4 5">
    <name type="scientific">Spirodela intermedia</name>
    <name type="common">Intermediate duckweed</name>
    <dbReference type="NCBI Taxonomy" id="51605"/>
    <lineage>
        <taxon>Eukaryota</taxon>
        <taxon>Viridiplantae</taxon>
        <taxon>Streptophyta</taxon>
        <taxon>Embryophyta</taxon>
        <taxon>Tracheophyta</taxon>
        <taxon>Spermatophyta</taxon>
        <taxon>Magnoliopsida</taxon>
        <taxon>Liliopsida</taxon>
        <taxon>Araceae</taxon>
        <taxon>Lemnoideae</taxon>
        <taxon>Spirodela</taxon>
    </lineage>
</organism>
<evidence type="ECO:0000259" key="3">
    <source>
        <dbReference type="Pfam" id="PF04783"/>
    </source>
</evidence>
<evidence type="ECO:0000313" key="4">
    <source>
        <dbReference type="EMBL" id="CAA7396735.1"/>
    </source>
</evidence>
<feature type="region of interest" description="Disordered" evidence="1">
    <location>
        <begin position="334"/>
        <end position="364"/>
    </location>
</feature>
<feature type="region of interest" description="Disordered" evidence="1">
    <location>
        <begin position="126"/>
        <end position="152"/>
    </location>
</feature>
<feature type="domain" description="DUF632" evidence="2">
    <location>
        <begin position="392"/>
        <end position="710"/>
    </location>
</feature>
<dbReference type="InterPro" id="IPR006868">
    <property type="entry name" value="DUF630"/>
</dbReference>
<dbReference type="PANTHER" id="PTHR21450:SF2">
    <property type="entry name" value="FAMILY PROTEIN, PUTATIVE (DUF630 AND DUF632)-RELATED"/>
    <property type="match status" value="1"/>
</dbReference>
<feature type="compositionally biased region" description="Pro residues" evidence="1">
    <location>
        <begin position="203"/>
        <end position="223"/>
    </location>
</feature>
<accession>A0A7I8KIB1</accession>
<feature type="compositionally biased region" description="Basic residues" evidence="1">
    <location>
        <begin position="280"/>
        <end position="292"/>
    </location>
</feature>
<feature type="compositionally biased region" description="Basic and acidic residues" evidence="1">
    <location>
        <begin position="301"/>
        <end position="314"/>
    </location>
</feature>
<feature type="domain" description="DUF630" evidence="3">
    <location>
        <begin position="1"/>
        <end position="59"/>
    </location>
</feature>
<dbReference type="OrthoDB" id="1925648at2759"/>
<feature type="compositionally biased region" description="Low complexity" evidence="1">
    <location>
        <begin position="65"/>
        <end position="79"/>
    </location>
</feature>
<dbReference type="InterPro" id="IPR006867">
    <property type="entry name" value="DUF632"/>
</dbReference>
<dbReference type="EMBL" id="LR746268">
    <property type="protein sequence ID" value="CAA7396735.1"/>
    <property type="molecule type" value="Genomic_DNA"/>
</dbReference>
<proteinExistence type="predicted"/>
<evidence type="ECO:0000313" key="5">
    <source>
        <dbReference type="Proteomes" id="UP000663760"/>
    </source>
</evidence>
<sequence>MGCSASKVDDHHLVVLCRERKDLIRNAADLRFALSSSHASYFHALDSTGSALYRFLQEEFTALSTPSSSSVAPSSPVLTIPSSEGKPQKSKTASATISSGTVGGGGTSSSASSLTHSFSLEDSNLHIASDSDTEEIPGEGFGKEPSPQSSPVNRSPYYYSMWQSSTIPTTVYETPYRGYGQATDYGVQEGYADDPSSYYFPGNPMPPSAPPQPPPTPPPPQPSPWDFLNPFEFSEQIYSSRRYGSAPSSPNSSDVREREGIPDLEEETESESMRELTREKRMRARNSRKKVPRSGGSKSVRMREKNVAGLEEKGSISSSDGSFVRSIIDNGSFRGSVDSSVSKSSERVSRTVTEEDERKKEVSFGLETSLPTAKSGPNLETGLSAQDRRSVAEVAKEIKEQFRLAAISGNEVSAMLEVGLPYYRTGNGVHRVISSRISDALCMLTYSCASFKQAHNSTSHSLRFAKAWYGDSGNGMDTGSGNLSSTLEKLSVWENKLYKEVKDEEKLRIVYEKQYKRLKALDDRGAESQKIDAVQASITKLLTKIDIAIKSIDAISRRIHKIRDEELQPQIIELIQRSIIMWKCMLDCHQKQFMAIIRCKSGRLKTKASVQRGDAAKITRDLELELVNWMCCFSDWVNIQKHCFFILNEWLRRCICVEPEETPDGVPPYSPGRFGAPPAFVTGNDLCEAMKKISEEEVTVAMEDCACKVRALWETQGEAQRQKQKAEHLSNDLAKRLRTLQKECGVDEPAVSFAANMGGGGVAAAVELMRKILEDEKFRHQEALKRVNHVARSSLREGLIPVFHELGNFSVEILKAYEKVRIPRGAGG</sequence>
<dbReference type="Pfam" id="PF04783">
    <property type="entry name" value="DUF630"/>
    <property type="match status" value="1"/>
</dbReference>
<feature type="compositionally biased region" description="Low complexity" evidence="1">
    <location>
        <begin position="334"/>
        <end position="343"/>
    </location>
</feature>
<reference evidence="4" key="1">
    <citation type="submission" date="2020-02" db="EMBL/GenBank/DDBJ databases">
        <authorList>
            <person name="Scholz U."/>
            <person name="Mascher M."/>
            <person name="Fiebig A."/>
        </authorList>
    </citation>
    <scope>NUCLEOTIDE SEQUENCE</scope>
</reference>
<dbReference type="Pfam" id="PF04782">
    <property type="entry name" value="DUF632"/>
    <property type="match status" value="1"/>
</dbReference>
<feature type="region of interest" description="Disordered" evidence="1">
    <location>
        <begin position="186"/>
        <end position="321"/>
    </location>
</feature>
<dbReference type="Proteomes" id="UP000663760">
    <property type="component" value="Chromosome 5"/>
</dbReference>
<evidence type="ECO:0000259" key="2">
    <source>
        <dbReference type="Pfam" id="PF04782"/>
    </source>
</evidence>
<name>A0A7I8KIB1_SPIIN</name>
<evidence type="ECO:0000256" key="1">
    <source>
        <dbReference type="SAM" id="MobiDB-lite"/>
    </source>
</evidence>
<feature type="compositionally biased region" description="Basic and acidic residues" evidence="1">
    <location>
        <begin position="344"/>
        <end position="362"/>
    </location>
</feature>
<dbReference type="PANTHER" id="PTHR21450">
    <property type="entry name" value="PROTEIN ALTERED PHOSPHATE STARVATION RESPONSE 1"/>
    <property type="match status" value="1"/>
</dbReference>
<gene>
    <name evidence="4" type="ORF">SI8410_05007398</name>
</gene>
<keyword evidence="5" id="KW-1185">Reference proteome</keyword>
<protein>
    <submittedName>
        <fullName evidence="4">Uncharacterized protein</fullName>
    </submittedName>
</protein>
<dbReference type="AlphaFoldDB" id="A0A7I8KIB1"/>
<feature type="region of interest" description="Disordered" evidence="1">
    <location>
        <begin position="65"/>
        <end position="114"/>
    </location>
</feature>